<reference evidence="1 2" key="1">
    <citation type="journal article" date="2019" name="Commun. Biol.">
        <title>The bagworm genome reveals a unique fibroin gene that provides high tensile strength.</title>
        <authorList>
            <person name="Kono N."/>
            <person name="Nakamura H."/>
            <person name="Ohtoshi R."/>
            <person name="Tomita M."/>
            <person name="Numata K."/>
            <person name="Arakawa K."/>
        </authorList>
    </citation>
    <scope>NUCLEOTIDE SEQUENCE [LARGE SCALE GENOMIC DNA]</scope>
</reference>
<keyword evidence="2" id="KW-1185">Reference proteome</keyword>
<dbReference type="EMBL" id="BGZK01001350">
    <property type="protein sequence ID" value="GBP77857.1"/>
    <property type="molecule type" value="Genomic_DNA"/>
</dbReference>
<dbReference type="AlphaFoldDB" id="A0A4C1YTX2"/>
<proteinExistence type="predicted"/>
<organism evidence="1 2">
    <name type="scientific">Eumeta variegata</name>
    <name type="common">Bagworm moth</name>
    <name type="synonym">Eumeta japonica</name>
    <dbReference type="NCBI Taxonomy" id="151549"/>
    <lineage>
        <taxon>Eukaryota</taxon>
        <taxon>Metazoa</taxon>
        <taxon>Ecdysozoa</taxon>
        <taxon>Arthropoda</taxon>
        <taxon>Hexapoda</taxon>
        <taxon>Insecta</taxon>
        <taxon>Pterygota</taxon>
        <taxon>Neoptera</taxon>
        <taxon>Endopterygota</taxon>
        <taxon>Lepidoptera</taxon>
        <taxon>Glossata</taxon>
        <taxon>Ditrysia</taxon>
        <taxon>Tineoidea</taxon>
        <taxon>Psychidae</taxon>
        <taxon>Oiketicinae</taxon>
        <taxon>Eumeta</taxon>
    </lineage>
</organism>
<name>A0A4C1YTX2_EUMVA</name>
<gene>
    <name evidence="1" type="ORF">EVAR_64440_1</name>
</gene>
<protein>
    <submittedName>
        <fullName evidence="1">Uncharacterized protein</fullName>
    </submittedName>
</protein>
<dbReference type="Proteomes" id="UP000299102">
    <property type="component" value="Unassembled WGS sequence"/>
</dbReference>
<accession>A0A4C1YTX2</accession>
<comment type="caution">
    <text evidence="1">The sequence shown here is derived from an EMBL/GenBank/DDBJ whole genome shotgun (WGS) entry which is preliminary data.</text>
</comment>
<sequence>MALRRRPWGPYSARQSRAESVARLVTPQALLYIKSFINIKQTPPTESKTQHFRNLKIFHSDPGEITSNRLNQTRRDYVCFLEQPRAGGAAADRAPSALCGLLQKLFLLVAR</sequence>
<evidence type="ECO:0000313" key="2">
    <source>
        <dbReference type="Proteomes" id="UP000299102"/>
    </source>
</evidence>
<evidence type="ECO:0000313" key="1">
    <source>
        <dbReference type="EMBL" id="GBP77857.1"/>
    </source>
</evidence>